<evidence type="ECO:0000313" key="3">
    <source>
        <dbReference type="EMBL" id="KAF7190116.1"/>
    </source>
</evidence>
<comment type="caution">
    <text evidence="3">The sequence shown here is derived from an EMBL/GenBank/DDBJ whole genome shotgun (WGS) entry which is preliminary data.</text>
</comment>
<protein>
    <submittedName>
        <fullName evidence="3">Uncharacterized protein</fullName>
    </submittedName>
</protein>
<dbReference type="Proteomes" id="UP000660729">
    <property type="component" value="Unassembled WGS sequence"/>
</dbReference>
<name>A0A8H6RHG2_9PEZI</name>
<feature type="region of interest" description="Disordered" evidence="2">
    <location>
        <begin position="23"/>
        <end position="48"/>
    </location>
</feature>
<sequence>MKKHEPFLASFASLVRTSTSNKLTSTRSLGMHRSSSVASSRTMGHQTRLSTALDDINKRRKTGRRNEILSSGSGSRDGYLATPRTFSYTHTSRIAPIKTTDDLFADLKTHMGQQLEAEKAKVKALEDEMAKREYELIAKSSEARRLRKERDNAKNELALERSAGRKLKDRLRRRERVTTAAENVVRAAWKDFGARMDELTTAVKSDR</sequence>
<gene>
    <name evidence="3" type="ORF">HII31_08447</name>
</gene>
<reference evidence="3" key="1">
    <citation type="submission" date="2020-04" db="EMBL/GenBank/DDBJ databases">
        <title>Draft genome resource of the tomato pathogen Pseudocercospora fuligena.</title>
        <authorList>
            <person name="Zaccaron A."/>
        </authorList>
    </citation>
    <scope>NUCLEOTIDE SEQUENCE</scope>
    <source>
        <strain evidence="3">PF001</strain>
    </source>
</reference>
<keyword evidence="4" id="KW-1185">Reference proteome</keyword>
<keyword evidence="1" id="KW-0175">Coiled coil</keyword>
<dbReference type="OrthoDB" id="10617293at2759"/>
<evidence type="ECO:0000313" key="4">
    <source>
        <dbReference type="Proteomes" id="UP000660729"/>
    </source>
</evidence>
<feature type="region of interest" description="Disordered" evidence="2">
    <location>
        <begin position="61"/>
        <end position="81"/>
    </location>
</feature>
<feature type="coiled-coil region" evidence="1">
    <location>
        <begin position="108"/>
        <end position="163"/>
    </location>
</feature>
<dbReference type="AlphaFoldDB" id="A0A8H6RHG2"/>
<evidence type="ECO:0000256" key="2">
    <source>
        <dbReference type="SAM" id="MobiDB-lite"/>
    </source>
</evidence>
<dbReference type="EMBL" id="JABCIY010000175">
    <property type="protein sequence ID" value="KAF7190116.1"/>
    <property type="molecule type" value="Genomic_DNA"/>
</dbReference>
<accession>A0A8H6RHG2</accession>
<organism evidence="3 4">
    <name type="scientific">Pseudocercospora fuligena</name>
    <dbReference type="NCBI Taxonomy" id="685502"/>
    <lineage>
        <taxon>Eukaryota</taxon>
        <taxon>Fungi</taxon>
        <taxon>Dikarya</taxon>
        <taxon>Ascomycota</taxon>
        <taxon>Pezizomycotina</taxon>
        <taxon>Dothideomycetes</taxon>
        <taxon>Dothideomycetidae</taxon>
        <taxon>Mycosphaerellales</taxon>
        <taxon>Mycosphaerellaceae</taxon>
        <taxon>Pseudocercospora</taxon>
    </lineage>
</organism>
<proteinExistence type="predicted"/>
<evidence type="ECO:0000256" key="1">
    <source>
        <dbReference type="SAM" id="Coils"/>
    </source>
</evidence>